<accession>E0VTX9</accession>
<gene>
    <name evidence="3" type="primary">8230866</name>
    <name evidence="2" type="ORF">Phum_PHUM440110</name>
</gene>
<dbReference type="AlphaFoldDB" id="E0VTX9"/>
<sequence>MINFDILEEELEKAIVADEKYQRENDAKFRAVEQKVATYDEFRDIVKASHLKPLEKTEKIVDPNLSQKNVIWNSVAKKNYEKSSPYNEWKKNKKHFTET</sequence>
<dbReference type="RefSeq" id="XP_002429573.1">
    <property type="nucleotide sequence ID" value="XM_002429528.1"/>
</dbReference>
<dbReference type="GO" id="GO:0003351">
    <property type="term" value="P:epithelial cilium movement involved in extracellular fluid movement"/>
    <property type="evidence" value="ECO:0007669"/>
    <property type="project" value="TreeGrafter"/>
</dbReference>
<reference evidence="3" key="3">
    <citation type="submission" date="2021-02" db="UniProtKB">
        <authorList>
            <consortium name="EnsemblMetazoa"/>
        </authorList>
    </citation>
    <scope>IDENTIFICATION</scope>
    <source>
        <strain evidence="3">USDA</strain>
    </source>
</reference>
<dbReference type="STRING" id="121224.E0VTX9"/>
<dbReference type="GO" id="GO:0007368">
    <property type="term" value="P:determination of left/right symmetry"/>
    <property type="evidence" value="ECO:0007669"/>
    <property type="project" value="TreeGrafter"/>
</dbReference>
<dbReference type="InParanoid" id="E0VTX9"/>
<evidence type="ECO:0000313" key="4">
    <source>
        <dbReference type="Proteomes" id="UP000009046"/>
    </source>
</evidence>
<dbReference type="KEGG" id="phu:Phum_PHUM440110"/>
<dbReference type="CTD" id="8230866"/>
<dbReference type="GO" id="GO:0036157">
    <property type="term" value="C:outer dynein arm"/>
    <property type="evidence" value="ECO:0007669"/>
    <property type="project" value="InterPro"/>
</dbReference>
<name>E0VTX9_PEDHC</name>
<organism>
    <name type="scientific">Pediculus humanus subsp. corporis</name>
    <name type="common">Body louse</name>
    <dbReference type="NCBI Taxonomy" id="121224"/>
    <lineage>
        <taxon>Eukaryota</taxon>
        <taxon>Metazoa</taxon>
        <taxon>Ecdysozoa</taxon>
        <taxon>Arthropoda</taxon>
        <taxon>Hexapoda</taxon>
        <taxon>Insecta</taxon>
        <taxon>Pterygota</taxon>
        <taxon>Neoptera</taxon>
        <taxon>Paraneoptera</taxon>
        <taxon>Psocodea</taxon>
        <taxon>Troctomorpha</taxon>
        <taxon>Phthiraptera</taxon>
        <taxon>Anoplura</taxon>
        <taxon>Pediculidae</taxon>
        <taxon>Pediculus</taxon>
    </lineage>
</organism>
<dbReference type="GO" id="GO:0036159">
    <property type="term" value="P:inner dynein arm assembly"/>
    <property type="evidence" value="ECO:0007669"/>
    <property type="project" value="TreeGrafter"/>
</dbReference>
<dbReference type="HOGENOM" id="CLU_2333051_0_0_1"/>
<dbReference type="EMBL" id="AAZO01005370">
    <property type="status" value="NOT_ANNOTATED_CDS"/>
    <property type="molecule type" value="Genomic_DNA"/>
</dbReference>
<reference evidence="2" key="1">
    <citation type="submission" date="2007-04" db="EMBL/GenBank/DDBJ databases">
        <title>Annotation of Pediculus humanus corporis strain USDA.</title>
        <authorList>
            <person name="Kirkness E."/>
            <person name="Hannick L."/>
            <person name="Hass B."/>
            <person name="Bruggner R."/>
            <person name="Lawson D."/>
            <person name="Bidwell S."/>
            <person name="Joardar V."/>
            <person name="Caler E."/>
            <person name="Walenz B."/>
            <person name="Inman J."/>
            <person name="Schobel S."/>
            <person name="Galinsky K."/>
            <person name="Amedeo P."/>
            <person name="Strausberg R."/>
        </authorList>
    </citation>
    <scope>NUCLEOTIDE SEQUENCE</scope>
    <source>
        <strain evidence="2">USDA</strain>
    </source>
</reference>
<dbReference type="OMA" id="MDNWKIT"/>
<dbReference type="Pfam" id="PF15867">
    <property type="entry name" value="Dynein_attach_N"/>
    <property type="match status" value="1"/>
</dbReference>
<dbReference type="GO" id="GO:0005576">
    <property type="term" value="C:extracellular region"/>
    <property type="evidence" value="ECO:0007669"/>
    <property type="project" value="GOC"/>
</dbReference>
<dbReference type="InterPro" id="IPR031733">
    <property type="entry name" value="Dynein_attach_N"/>
</dbReference>
<dbReference type="eggNOG" id="ENOG502RY3P">
    <property type="taxonomic scope" value="Eukaryota"/>
</dbReference>
<reference evidence="2" key="2">
    <citation type="submission" date="2007-04" db="EMBL/GenBank/DDBJ databases">
        <title>The genome of the human body louse.</title>
        <authorList>
            <consortium name="The Human Body Louse Genome Consortium"/>
            <person name="Kirkness E."/>
            <person name="Walenz B."/>
            <person name="Hass B."/>
            <person name="Bruggner R."/>
            <person name="Strausberg R."/>
        </authorList>
    </citation>
    <scope>NUCLEOTIDE SEQUENCE</scope>
    <source>
        <strain evidence="2">USDA</strain>
    </source>
</reference>
<dbReference type="Proteomes" id="UP000009046">
    <property type="component" value="Unassembled WGS sequence"/>
</dbReference>
<dbReference type="PANTHER" id="PTHR28572:SF1">
    <property type="entry name" value="COILED-COIL DOMAIN-CONTAINING PROTEIN 103"/>
    <property type="match status" value="1"/>
</dbReference>
<evidence type="ECO:0000313" key="2">
    <source>
        <dbReference type="EMBL" id="EEB16835.1"/>
    </source>
</evidence>
<protein>
    <recommendedName>
        <fullName evidence="1">Dynein attachment factor N-terminal domain-containing protein</fullName>
    </recommendedName>
</protein>
<dbReference type="PANTHER" id="PTHR28572">
    <property type="entry name" value="COILED-COIL DOMAIN-CONTAINING PROTEIN 103"/>
    <property type="match status" value="1"/>
</dbReference>
<dbReference type="OrthoDB" id="447931at2759"/>
<evidence type="ECO:0000259" key="1">
    <source>
        <dbReference type="Pfam" id="PF15867"/>
    </source>
</evidence>
<dbReference type="InterPro" id="IPR042422">
    <property type="entry name" value="CC103"/>
</dbReference>
<evidence type="ECO:0000313" key="3">
    <source>
        <dbReference type="EnsemblMetazoa" id="PHUM440110-PA"/>
    </source>
</evidence>
<dbReference type="EnsemblMetazoa" id="PHUM440110-RA">
    <property type="protein sequence ID" value="PHUM440110-PA"/>
    <property type="gene ID" value="PHUM440110"/>
</dbReference>
<dbReference type="VEuPathDB" id="VectorBase:PHUM440110"/>
<dbReference type="GeneID" id="8230866"/>
<keyword evidence="4" id="KW-1185">Reference proteome</keyword>
<feature type="domain" description="Dynein attachment factor N-terminal" evidence="1">
    <location>
        <begin position="2"/>
        <end position="73"/>
    </location>
</feature>
<proteinExistence type="predicted"/>
<dbReference type="EMBL" id="DS235774">
    <property type="protein sequence ID" value="EEB16835.1"/>
    <property type="molecule type" value="Genomic_DNA"/>
</dbReference>